<dbReference type="eggNOG" id="COG2856">
    <property type="taxonomic scope" value="Bacteria"/>
</dbReference>
<keyword evidence="2" id="KW-1185">Reference proteome</keyword>
<organism evidence="1 2">
    <name type="scientific">Rubinisphaera brasiliensis (strain ATCC 49424 / DSM 5305 / JCM 21570 / IAM 15109 / NBRC 103401 / IFAM 1448)</name>
    <name type="common">Planctomyces brasiliensis</name>
    <dbReference type="NCBI Taxonomy" id="756272"/>
    <lineage>
        <taxon>Bacteria</taxon>
        <taxon>Pseudomonadati</taxon>
        <taxon>Planctomycetota</taxon>
        <taxon>Planctomycetia</taxon>
        <taxon>Planctomycetales</taxon>
        <taxon>Planctomycetaceae</taxon>
        <taxon>Rubinisphaera</taxon>
    </lineage>
</organism>
<dbReference type="OrthoDB" id="9816277at2"/>
<dbReference type="Proteomes" id="UP000006860">
    <property type="component" value="Chromosome"/>
</dbReference>
<dbReference type="HOGENOM" id="CLU_1198174_0_0_0"/>
<evidence type="ECO:0000313" key="2">
    <source>
        <dbReference type="Proteomes" id="UP000006860"/>
    </source>
</evidence>
<sequence>MNEGRYIRSAFIEDVTAQRIREYESKLGVTVTLPVPLEQIVEQVLGLNFDWDEIEEHPGERILGGLDAINKKVLLNEKHLGLFEEKPGLLRSTIGHEAGHFDIDIDRAKLLHPKLPGIDFAPAIAKRHAKKSERLIEVLLDRAATDPDAAELLRGITQAQDTPEQKSAVDRYQSALLMPEWLIHEAAANLDLTSWSVLYGLAERSQVTISNLTVRLQRLGLIYLRDGDRTIYRSEDGWSGQKSLF</sequence>
<evidence type="ECO:0000313" key="1">
    <source>
        <dbReference type="EMBL" id="ADY58761.1"/>
    </source>
</evidence>
<dbReference type="AlphaFoldDB" id="F0SKU1"/>
<name>F0SKU1_RUBBR</name>
<dbReference type="STRING" id="756272.Plabr_1145"/>
<accession>F0SKU1</accession>
<dbReference type="KEGG" id="pbs:Plabr_1145"/>
<gene>
    <name evidence="1" type="ordered locus">Plabr_1145</name>
</gene>
<dbReference type="EMBL" id="CP002546">
    <property type="protein sequence ID" value="ADY58761.1"/>
    <property type="molecule type" value="Genomic_DNA"/>
</dbReference>
<evidence type="ECO:0008006" key="3">
    <source>
        <dbReference type="Google" id="ProtNLM"/>
    </source>
</evidence>
<reference evidence="2" key="1">
    <citation type="submission" date="2011-02" db="EMBL/GenBank/DDBJ databases">
        <title>The complete genome of Planctomyces brasiliensis DSM 5305.</title>
        <authorList>
            <person name="Lucas S."/>
            <person name="Copeland A."/>
            <person name="Lapidus A."/>
            <person name="Bruce D."/>
            <person name="Goodwin L."/>
            <person name="Pitluck S."/>
            <person name="Kyrpides N."/>
            <person name="Mavromatis K."/>
            <person name="Pagani I."/>
            <person name="Ivanova N."/>
            <person name="Ovchinnikova G."/>
            <person name="Lu M."/>
            <person name="Detter J.C."/>
            <person name="Han C."/>
            <person name="Land M."/>
            <person name="Hauser L."/>
            <person name="Markowitz V."/>
            <person name="Cheng J.-F."/>
            <person name="Hugenholtz P."/>
            <person name="Woyke T."/>
            <person name="Wu D."/>
            <person name="Tindall B."/>
            <person name="Pomrenke H.G."/>
            <person name="Brambilla E."/>
            <person name="Klenk H.-P."/>
            <person name="Eisen J.A."/>
        </authorList>
    </citation>
    <scope>NUCLEOTIDE SEQUENCE [LARGE SCALE GENOMIC DNA]</scope>
    <source>
        <strain evidence="2">ATCC 49424 / DSM 5305 / JCM 21570 / NBRC 103401 / IFAM 1448</strain>
    </source>
</reference>
<dbReference type="RefSeq" id="WP_013627494.1">
    <property type="nucleotide sequence ID" value="NC_015174.1"/>
</dbReference>
<protein>
    <recommendedName>
        <fullName evidence="3">IrrE N-terminal-like domain-containing protein</fullName>
    </recommendedName>
</protein>
<proteinExistence type="predicted"/>